<reference evidence="1 2" key="1">
    <citation type="journal article" date="2024" name="Science">
        <title>Giant polyketide synthase enzymes in the biosynthesis of giant marine polyether toxins.</title>
        <authorList>
            <person name="Fallon T.R."/>
            <person name="Shende V.V."/>
            <person name="Wierzbicki I.H."/>
            <person name="Pendleton A.L."/>
            <person name="Watervoot N.F."/>
            <person name="Auber R.P."/>
            <person name="Gonzalez D.J."/>
            <person name="Wisecaver J.H."/>
            <person name="Moore B.S."/>
        </authorList>
    </citation>
    <scope>NUCLEOTIDE SEQUENCE [LARGE SCALE GENOMIC DNA]</scope>
    <source>
        <strain evidence="1 2">12B1</strain>
    </source>
</reference>
<evidence type="ECO:0000313" key="2">
    <source>
        <dbReference type="Proteomes" id="UP001515480"/>
    </source>
</evidence>
<keyword evidence="2" id="KW-1185">Reference proteome</keyword>
<gene>
    <name evidence="1" type="ORF">AB1Y20_020216</name>
</gene>
<protein>
    <submittedName>
        <fullName evidence="1">Uncharacterized protein</fullName>
    </submittedName>
</protein>
<dbReference type="EMBL" id="JBGBPQ010000004">
    <property type="protein sequence ID" value="KAL1525356.1"/>
    <property type="molecule type" value="Genomic_DNA"/>
</dbReference>
<evidence type="ECO:0000313" key="1">
    <source>
        <dbReference type="EMBL" id="KAL1525356.1"/>
    </source>
</evidence>
<dbReference type="AlphaFoldDB" id="A0AB34JWK6"/>
<accession>A0AB34JWK6</accession>
<organism evidence="1 2">
    <name type="scientific">Prymnesium parvum</name>
    <name type="common">Toxic golden alga</name>
    <dbReference type="NCBI Taxonomy" id="97485"/>
    <lineage>
        <taxon>Eukaryota</taxon>
        <taxon>Haptista</taxon>
        <taxon>Haptophyta</taxon>
        <taxon>Prymnesiophyceae</taxon>
        <taxon>Prymnesiales</taxon>
        <taxon>Prymnesiaceae</taxon>
        <taxon>Prymnesium</taxon>
    </lineage>
</organism>
<comment type="caution">
    <text evidence="1">The sequence shown here is derived from an EMBL/GenBank/DDBJ whole genome shotgun (WGS) entry which is preliminary data.</text>
</comment>
<proteinExistence type="predicted"/>
<name>A0AB34JWK6_PRYPA</name>
<dbReference type="Proteomes" id="UP001515480">
    <property type="component" value="Unassembled WGS sequence"/>
</dbReference>
<sequence length="273" mass="29884">MAADSTVPAPELFDLLGIVQVEQEELKKTGVQLADAVGGHRCASVTGLYGVDQAIFNAINATYDSRTGGMATTGDCVERAHVVCITGDGAMLTHGSTGVRVSFFCGSTEFLNQSTCDVTDLVMYQESSKAEDYTVLQGRLAEIRPALQRLYCTHELCPGGVRSGVFVKLCLVADKPFIRHVCGLLSHNADAFGAPFCNCTDKDLYCFDKCKRTHYGQISFETLCSRAHVPVWEALGQVEPQYWKMTCDCCEEVTFLTYYSIEFLKFGPTSLTP</sequence>